<gene>
    <name evidence="8" type="ORF">H6P81_016633</name>
</gene>
<evidence type="ECO:0000256" key="3">
    <source>
        <dbReference type="ARBA" id="ARBA00022833"/>
    </source>
</evidence>
<dbReference type="AlphaFoldDB" id="A0AAV7EDH4"/>
<accession>A0AAV7EDH4</accession>
<dbReference type="InterPro" id="IPR019786">
    <property type="entry name" value="Zinc_finger_PHD-type_CS"/>
</dbReference>
<dbReference type="PROSITE" id="PS51038">
    <property type="entry name" value="BAH"/>
    <property type="match status" value="1"/>
</dbReference>
<feature type="region of interest" description="Disordered" evidence="5">
    <location>
        <begin position="14"/>
        <end position="43"/>
    </location>
</feature>
<dbReference type="Gene3D" id="2.30.30.490">
    <property type="match status" value="1"/>
</dbReference>
<feature type="compositionally biased region" description="Polar residues" evidence="5">
    <location>
        <begin position="147"/>
        <end position="160"/>
    </location>
</feature>
<evidence type="ECO:0000313" key="9">
    <source>
        <dbReference type="Proteomes" id="UP000825729"/>
    </source>
</evidence>
<dbReference type="PANTHER" id="PTHR47527:SF3">
    <property type="entry name" value="RING_FYVE_PHD ZINC FINGER SUPERFAMILY PROTEIN"/>
    <property type="match status" value="1"/>
</dbReference>
<dbReference type="Gene3D" id="3.30.40.10">
    <property type="entry name" value="Zinc/RING finger domain, C3HC4 (zinc finger)"/>
    <property type="match status" value="1"/>
</dbReference>
<keyword evidence="2 4" id="KW-0863">Zinc-finger</keyword>
<evidence type="ECO:0008006" key="10">
    <source>
        <dbReference type="Google" id="ProtNLM"/>
    </source>
</evidence>
<dbReference type="Pfam" id="PF00628">
    <property type="entry name" value="PHD"/>
    <property type="match status" value="1"/>
</dbReference>
<dbReference type="InterPro" id="IPR043151">
    <property type="entry name" value="BAH_sf"/>
</dbReference>
<dbReference type="SMART" id="SM00249">
    <property type="entry name" value="PHD"/>
    <property type="match status" value="1"/>
</dbReference>
<evidence type="ECO:0000256" key="2">
    <source>
        <dbReference type="ARBA" id="ARBA00022771"/>
    </source>
</evidence>
<organism evidence="8 9">
    <name type="scientific">Aristolochia fimbriata</name>
    <name type="common">White veined hardy Dutchman's pipe vine</name>
    <dbReference type="NCBI Taxonomy" id="158543"/>
    <lineage>
        <taxon>Eukaryota</taxon>
        <taxon>Viridiplantae</taxon>
        <taxon>Streptophyta</taxon>
        <taxon>Embryophyta</taxon>
        <taxon>Tracheophyta</taxon>
        <taxon>Spermatophyta</taxon>
        <taxon>Magnoliopsida</taxon>
        <taxon>Magnoliidae</taxon>
        <taxon>Piperales</taxon>
        <taxon>Aristolochiaceae</taxon>
        <taxon>Aristolochia</taxon>
    </lineage>
</organism>
<name>A0AAV7EDH4_ARIFI</name>
<keyword evidence="9" id="KW-1185">Reference proteome</keyword>
<dbReference type="GO" id="GO:0008270">
    <property type="term" value="F:zinc ion binding"/>
    <property type="evidence" value="ECO:0007669"/>
    <property type="project" value="UniProtKB-KW"/>
</dbReference>
<proteinExistence type="predicted"/>
<protein>
    <recommendedName>
        <fullName evidence="10">PHD finger protein</fullName>
    </recommendedName>
</protein>
<dbReference type="SUPFAM" id="SSF57903">
    <property type="entry name" value="FYVE/PHD zinc finger"/>
    <property type="match status" value="1"/>
</dbReference>
<dbReference type="InterPro" id="IPR001025">
    <property type="entry name" value="BAH_dom"/>
</dbReference>
<dbReference type="GO" id="GO:0003682">
    <property type="term" value="F:chromatin binding"/>
    <property type="evidence" value="ECO:0007669"/>
    <property type="project" value="InterPro"/>
</dbReference>
<dbReference type="PANTHER" id="PTHR47527">
    <property type="entry name" value="RING/FYVE/PHD ZINC FINGER SUPERFAMILY PROTEIN"/>
    <property type="match status" value="1"/>
</dbReference>
<dbReference type="CDD" id="cd04370">
    <property type="entry name" value="BAH"/>
    <property type="match status" value="1"/>
</dbReference>
<dbReference type="CDD" id="cd15489">
    <property type="entry name" value="PHD_SF"/>
    <property type="match status" value="1"/>
</dbReference>
<evidence type="ECO:0000259" key="7">
    <source>
        <dbReference type="PROSITE" id="PS51038"/>
    </source>
</evidence>
<feature type="region of interest" description="Disordered" evidence="5">
    <location>
        <begin position="147"/>
        <end position="176"/>
    </location>
</feature>
<reference evidence="8 9" key="1">
    <citation type="submission" date="2021-07" db="EMBL/GenBank/DDBJ databases">
        <title>The Aristolochia fimbriata genome: insights into angiosperm evolution, floral development and chemical biosynthesis.</title>
        <authorList>
            <person name="Jiao Y."/>
        </authorList>
    </citation>
    <scope>NUCLEOTIDE SEQUENCE [LARGE SCALE GENOMIC DNA]</scope>
    <source>
        <strain evidence="8">IBCAS-2021</strain>
        <tissue evidence="8">Leaf</tissue>
    </source>
</reference>
<feature type="region of interest" description="Disordered" evidence="5">
    <location>
        <begin position="547"/>
        <end position="572"/>
    </location>
</feature>
<dbReference type="EMBL" id="JAINDJ010000006">
    <property type="protein sequence ID" value="KAG9445293.1"/>
    <property type="molecule type" value="Genomic_DNA"/>
</dbReference>
<dbReference type="Pfam" id="PF25073">
    <property type="entry name" value="DUF7797"/>
    <property type="match status" value="1"/>
</dbReference>
<keyword evidence="3" id="KW-0862">Zinc</keyword>
<evidence type="ECO:0000313" key="8">
    <source>
        <dbReference type="EMBL" id="KAG9445293.1"/>
    </source>
</evidence>
<dbReference type="PROSITE" id="PS01359">
    <property type="entry name" value="ZF_PHD_1"/>
    <property type="match status" value="1"/>
</dbReference>
<dbReference type="Proteomes" id="UP000825729">
    <property type="component" value="Unassembled WGS sequence"/>
</dbReference>
<dbReference type="InterPro" id="IPR013083">
    <property type="entry name" value="Znf_RING/FYVE/PHD"/>
</dbReference>
<sequence>MDVVATVNNLVQETEISLPNDKPSSDAGDLESEERVRKKPRVNSGDDLKRVAEIIMVLSAMGKVRAGRNPSAAEKGLMVEAREKLAEICESLAPKDLLSRDAVRVVMEDLGLQKVKEPWAMEFRPSKLSISQRLTLSKRKMEEAQKFASQASHTSRTHTVSLGAKPDGQGVQVHPGGSHRFPLEKHNPTTLSSGNFQTTSPIVPVSAMPTVSAALNPPAVSGEVQAQPAIILMNPSSSTSAANDSHSFVLPRTEPAHFILEQPHNGPSYLFPVRANTSGDNLQENTLSSSLTPSVAQPKVSASNKVLDHNSIISERSQEPNNFQVPSQAIRDPNPKPFAVQTAAFQGSTFVQQPSTFYTPHNDIARNVQKVLQPKVSDPPEWIPPSIDYMNRPMICEVCKLIINDVESLLVCDACEKGVHIKCLQSFNQKVIPKGEWHCLKCVAISNGRPLPPKYGRVSRNAGTQKASMASSGIQAFSDKKAENTDQKIGHHQKLLANGNPGLLSAAQSASVGNISSEPSEDIKATSKTEPLVATSSILSTEGACTRISDDPSKERAVQSGLPSVSEEDGNQNAQNKMSTVVHNLTPKVETRSLSYCSVEIVQGSSSQAETLCSLHSDNKTQVHIGDLVSDQISEAIKSTSESHRPASSQDAAVINSEVEQTEKEENRVIVEGGNADRPADNRSSVQALPDVEWVGDIIKVVDEKIYYGSCSINGVVFKLQDYVLFASKQDNFLPSKLQGLWEDSKTKLRWAILNKCFFPNELPEVVGRPCTPETNEVYESNHANVVAAHLIRGSCQVLPPIKFEVENERRKGKPSLGLNPIFLSKWFYDESKGLFRPVTD</sequence>
<evidence type="ECO:0000256" key="4">
    <source>
        <dbReference type="PROSITE-ProRule" id="PRU00146"/>
    </source>
</evidence>
<dbReference type="Pfam" id="PF01426">
    <property type="entry name" value="BAH"/>
    <property type="match status" value="1"/>
</dbReference>
<comment type="caution">
    <text evidence="8">The sequence shown here is derived from an EMBL/GenBank/DDBJ whole genome shotgun (WGS) entry which is preliminary data.</text>
</comment>
<evidence type="ECO:0000256" key="5">
    <source>
        <dbReference type="SAM" id="MobiDB-lite"/>
    </source>
</evidence>
<feature type="domain" description="BAH" evidence="7">
    <location>
        <begin position="716"/>
        <end position="840"/>
    </location>
</feature>
<dbReference type="InterPro" id="IPR056699">
    <property type="entry name" value="DUF7797"/>
</dbReference>
<dbReference type="InterPro" id="IPR019787">
    <property type="entry name" value="Znf_PHD-finger"/>
</dbReference>
<feature type="compositionally biased region" description="Basic and acidic residues" evidence="5">
    <location>
        <begin position="548"/>
        <end position="557"/>
    </location>
</feature>
<dbReference type="InterPro" id="IPR001965">
    <property type="entry name" value="Znf_PHD"/>
</dbReference>
<feature type="domain" description="PHD-type" evidence="6">
    <location>
        <begin position="393"/>
        <end position="445"/>
    </location>
</feature>
<evidence type="ECO:0000256" key="1">
    <source>
        <dbReference type="ARBA" id="ARBA00022723"/>
    </source>
</evidence>
<keyword evidence="1" id="KW-0479">Metal-binding</keyword>
<evidence type="ECO:0000259" key="6">
    <source>
        <dbReference type="PROSITE" id="PS50016"/>
    </source>
</evidence>
<dbReference type="InterPro" id="IPR011011">
    <property type="entry name" value="Znf_FYVE_PHD"/>
</dbReference>
<dbReference type="PROSITE" id="PS50016">
    <property type="entry name" value="ZF_PHD_2"/>
    <property type="match status" value="1"/>
</dbReference>